<reference evidence="7 8" key="1">
    <citation type="submission" date="2023-09" db="EMBL/GenBank/DDBJ databases">
        <title>Pangenome analysis of Batrachochytrium dendrobatidis and related Chytrids.</title>
        <authorList>
            <person name="Yacoub M.N."/>
            <person name="Stajich J.E."/>
            <person name="James T.Y."/>
        </authorList>
    </citation>
    <scope>NUCLEOTIDE SEQUENCE [LARGE SCALE GENOMIC DNA]</scope>
    <source>
        <strain evidence="7 8">JEL0888</strain>
    </source>
</reference>
<evidence type="ECO:0000256" key="6">
    <source>
        <dbReference type="SAM" id="MobiDB-lite"/>
    </source>
</evidence>
<proteinExistence type="inferred from homology"/>
<evidence type="ECO:0000313" key="8">
    <source>
        <dbReference type="Proteomes" id="UP001527925"/>
    </source>
</evidence>
<dbReference type="PANTHER" id="PTHR28290">
    <property type="entry name" value="ENHANCER OF TRANSLATION TERMINATION 1"/>
    <property type="match status" value="1"/>
</dbReference>
<dbReference type="EMBL" id="JADGIZ020000054">
    <property type="protein sequence ID" value="KAL2912982.1"/>
    <property type="molecule type" value="Genomic_DNA"/>
</dbReference>
<evidence type="ECO:0000256" key="2">
    <source>
        <dbReference type="ARBA" id="ARBA00007273"/>
    </source>
</evidence>
<dbReference type="PANTHER" id="PTHR28290:SF1">
    <property type="entry name" value="ENHANCER OF TRANSLATION TERMINATION 1"/>
    <property type="match status" value="1"/>
</dbReference>
<sequence>MGDKKRPRGLKQAKAAESSEAGASGKRGVPVALSAKSTDRWTVTPAASETPAAESTESRKKQRKVSAASQAASGAEAESKAAASGPGTLMFEVSGASNEVEEVEQMLLRALADLEADQLQDSVLLLRGCVHECDKMVRIRSGDIPNATDEEREVQLAAVRETPILPAVFHFYYGTALFNLGLVEQAIASAGDVQDEQGEADLMQYMDAAIDRLEMGLELPDDEALAHAKIHGMLGKIKLHKAALMRDNPDAAAAVLDESEKHMREAMDAGFSKQAKKADRVEVLSDAAAACFAFADKHATTSDDTRRWADLTEKLWQLVRKVDAKNTNALVGLGSVSLLRGDQIIQAAEEMEDPEAKAAMLETANAPLKQAVEFFREALKRGADKDADGKPNVPVLCLVGEACVHLGNINDDDDDEGLDSAVALEYYTEAMRAFKTIQASDPDALPAHFAEFVADWEADMVDQQ</sequence>
<comment type="similarity">
    <text evidence="2">Belongs to the ETT1 family.</text>
</comment>
<evidence type="ECO:0000256" key="4">
    <source>
        <dbReference type="ARBA" id="ARBA00023163"/>
    </source>
</evidence>
<protein>
    <submittedName>
        <fullName evidence="7">Uncharacterized protein</fullName>
    </submittedName>
</protein>
<comment type="caution">
    <text evidence="7">The sequence shown here is derived from an EMBL/GenBank/DDBJ whole genome shotgun (WGS) entry which is preliminary data.</text>
</comment>
<organism evidence="7 8">
    <name type="scientific">Polyrhizophydium stewartii</name>
    <dbReference type="NCBI Taxonomy" id="2732419"/>
    <lineage>
        <taxon>Eukaryota</taxon>
        <taxon>Fungi</taxon>
        <taxon>Fungi incertae sedis</taxon>
        <taxon>Chytridiomycota</taxon>
        <taxon>Chytridiomycota incertae sedis</taxon>
        <taxon>Chytridiomycetes</taxon>
        <taxon>Rhizophydiales</taxon>
        <taxon>Rhizophydiales incertae sedis</taxon>
        <taxon>Polyrhizophydium</taxon>
    </lineage>
</organism>
<evidence type="ECO:0000256" key="3">
    <source>
        <dbReference type="ARBA" id="ARBA00023015"/>
    </source>
</evidence>
<keyword evidence="8" id="KW-1185">Reference proteome</keyword>
<feature type="compositionally biased region" description="Low complexity" evidence="6">
    <location>
        <begin position="44"/>
        <end position="55"/>
    </location>
</feature>
<name>A0ABR4N0E0_9FUNG</name>
<feature type="compositionally biased region" description="Low complexity" evidence="6">
    <location>
        <begin position="66"/>
        <end position="84"/>
    </location>
</feature>
<feature type="region of interest" description="Disordered" evidence="6">
    <location>
        <begin position="1"/>
        <end position="84"/>
    </location>
</feature>
<feature type="compositionally biased region" description="Low complexity" evidence="6">
    <location>
        <begin position="13"/>
        <end position="26"/>
    </location>
</feature>
<gene>
    <name evidence="7" type="ORF">HK105_207548</name>
</gene>
<keyword evidence="5" id="KW-0539">Nucleus</keyword>
<keyword evidence="3" id="KW-0805">Transcription regulation</keyword>
<keyword evidence="4" id="KW-0804">Transcription</keyword>
<accession>A0ABR4N0E0</accession>
<evidence type="ECO:0000313" key="7">
    <source>
        <dbReference type="EMBL" id="KAL2912982.1"/>
    </source>
</evidence>
<evidence type="ECO:0000256" key="1">
    <source>
        <dbReference type="ARBA" id="ARBA00004123"/>
    </source>
</evidence>
<comment type="subcellular location">
    <subcellularLocation>
        <location evidence="1">Nucleus</location>
    </subcellularLocation>
</comment>
<dbReference type="Proteomes" id="UP001527925">
    <property type="component" value="Unassembled WGS sequence"/>
</dbReference>
<evidence type="ECO:0000256" key="5">
    <source>
        <dbReference type="ARBA" id="ARBA00023242"/>
    </source>
</evidence>
<dbReference type="InterPro" id="IPR024318">
    <property type="entry name" value="Nro1/ETT1"/>
</dbReference>
<feature type="compositionally biased region" description="Basic residues" evidence="6">
    <location>
        <begin position="1"/>
        <end position="11"/>
    </location>
</feature>
<dbReference type="Pfam" id="PF12753">
    <property type="entry name" value="Nro1"/>
    <property type="match status" value="1"/>
</dbReference>